<dbReference type="InterPro" id="IPR056621">
    <property type="entry name" value="FN3_IL27B_N"/>
</dbReference>
<dbReference type="PANTHER" id="PTHR48483:SF2">
    <property type="entry name" value="INTERLEUKIN-27 SUBUNIT BETA"/>
    <property type="match status" value="1"/>
</dbReference>
<dbReference type="Proteomes" id="UP001460270">
    <property type="component" value="Unassembled WGS sequence"/>
</dbReference>
<feature type="compositionally biased region" description="Basic and acidic residues" evidence="5">
    <location>
        <begin position="190"/>
        <end position="247"/>
    </location>
</feature>
<reference evidence="8" key="1">
    <citation type="submission" date="2024-04" db="EMBL/GenBank/DDBJ databases">
        <title>Salinicola lusitanus LLJ914,a marine bacterium isolated from the Okinawa Trough.</title>
        <authorList>
            <person name="Li J."/>
        </authorList>
    </citation>
    <scope>NUCLEOTIDE SEQUENCE [LARGE SCALE GENOMIC DNA]</scope>
</reference>
<dbReference type="PROSITE" id="PS50853">
    <property type="entry name" value="FN3"/>
    <property type="match status" value="1"/>
</dbReference>
<dbReference type="InterPro" id="IPR003961">
    <property type="entry name" value="FN3_dom"/>
</dbReference>
<keyword evidence="4" id="KW-0325">Glycoprotein</keyword>
<gene>
    <name evidence="7" type="ORF">WMY93_021444</name>
</gene>
<evidence type="ECO:0000256" key="3">
    <source>
        <dbReference type="ARBA" id="ARBA00022737"/>
    </source>
</evidence>
<dbReference type="AlphaFoldDB" id="A0AAW0NKV2"/>
<keyword evidence="8" id="KW-1185">Reference proteome</keyword>
<dbReference type="GO" id="GO:0016020">
    <property type="term" value="C:membrane"/>
    <property type="evidence" value="ECO:0007669"/>
    <property type="project" value="InterPro"/>
</dbReference>
<feature type="domain" description="Fibronectin type-III" evidence="6">
    <location>
        <begin position="23"/>
        <end position="120"/>
    </location>
</feature>
<evidence type="ECO:0000259" key="6">
    <source>
        <dbReference type="PROSITE" id="PS50853"/>
    </source>
</evidence>
<dbReference type="InterPro" id="IPR036116">
    <property type="entry name" value="FN3_sf"/>
</dbReference>
<dbReference type="CDD" id="cd00063">
    <property type="entry name" value="FN3"/>
    <property type="match status" value="1"/>
</dbReference>
<feature type="region of interest" description="Disordered" evidence="5">
    <location>
        <begin position="190"/>
        <end position="359"/>
    </location>
</feature>
<dbReference type="PROSITE" id="PS01354">
    <property type="entry name" value="HEMATOPO_REC_L_F3"/>
    <property type="match status" value="1"/>
</dbReference>
<feature type="compositionally biased region" description="Basic and acidic residues" evidence="5">
    <location>
        <begin position="254"/>
        <end position="263"/>
    </location>
</feature>
<proteinExistence type="inferred from homology"/>
<evidence type="ECO:0000313" key="7">
    <source>
        <dbReference type="EMBL" id="KAK7896119.1"/>
    </source>
</evidence>
<dbReference type="InterPro" id="IPR053073">
    <property type="entry name" value="IL11/IL27_subunit_beta"/>
</dbReference>
<feature type="compositionally biased region" description="Basic residues" evidence="5">
    <location>
        <begin position="337"/>
        <end position="359"/>
    </location>
</feature>
<protein>
    <recommendedName>
        <fullName evidence="6">Fibronectin type-III domain-containing protein</fullName>
    </recommendedName>
</protein>
<organism evidence="7 8">
    <name type="scientific">Mugilogobius chulae</name>
    <name type="common">yellowstripe goby</name>
    <dbReference type="NCBI Taxonomy" id="88201"/>
    <lineage>
        <taxon>Eukaryota</taxon>
        <taxon>Metazoa</taxon>
        <taxon>Chordata</taxon>
        <taxon>Craniata</taxon>
        <taxon>Vertebrata</taxon>
        <taxon>Euteleostomi</taxon>
        <taxon>Actinopterygii</taxon>
        <taxon>Neopterygii</taxon>
        <taxon>Teleostei</taxon>
        <taxon>Neoteleostei</taxon>
        <taxon>Acanthomorphata</taxon>
        <taxon>Gobiaria</taxon>
        <taxon>Gobiiformes</taxon>
        <taxon>Gobioidei</taxon>
        <taxon>Gobiidae</taxon>
        <taxon>Gobionellinae</taxon>
        <taxon>Mugilogobius</taxon>
    </lineage>
</organism>
<feature type="compositionally biased region" description="Basic and acidic residues" evidence="5">
    <location>
        <begin position="272"/>
        <end position="336"/>
    </location>
</feature>
<keyword evidence="3" id="KW-0677">Repeat</keyword>
<accession>A0AAW0NKV2</accession>
<dbReference type="GO" id="GO:0004896">
    <property type="term" value="F:cytokine receptor activity"/>
    <property type="evidence" value="ECO:0007669"/>
    <property type="project" value="InterPro"/>
</dbReference>
<dbReference type="InterPro" id="IPR013783">
    <property type="entry name" value="Ig-like_fold"/>
</dbReference>
<dbReference type="Pfam" id="PF24031">
    <property type="entry name" value="FN3_IL27B_N"/>
    <property type="match status" value="1"/>
</dbReference>
<dbReference type="SUPFAM" id="SSF49265">
    <property type="entry name" value="Fibronectin type III"/>
    <property type="match status" value="2"/>
</dbReference>
<dbReference type="PANTHER" id="PTHR48483">
    <property type="entry name" value="INTERLEUKIN-27 SUBUNIT BETA"/>
    <property type="match status" value="1"/>
</dbReference>
<evidence type="ECO:0000256" key="4">
    <source>
        <dbReference type="ARBA" id="ARBA00023180"/>
    </source>
</evidence>
<comment type="similarity">
    <text evidence="1">Belongs to the type I cytokine receptor family. Type 3 subfamily.</text>
</comment>
<evidence type="ECO:0000256" key="5">
    <source>
        <dbReference type="SAM" id="MobiDB-lite"/>
    </source>
</evidence>
<dbReference type="InterPro" id="IPR003530">
    <property type="entry name" value="Hematopoietin_rcpt_L_F3_CS"/>
</dbReference>
<evidence type="ECO:0000256" key="2">
    <source>
        <dbReference type="ARBA" id="ARBA00022729"/>
    </source>
</evidence>
<keyword evidence="2" id="KW-0732">Signal</keyword>
<sequence length="359" mass="44023">MATDENARRTCETRRATLWTDVPPGELSITCRSNTYPKGFYCTWTLLHRTFIPTTFEFDVQHNQRSLEVQPDPSHKNRCHVRFPEVFSSHPYFVNITAINALGKAATTYSFEESYIVKPDPPVRVVATPVKDNPRRLEVSWNSPSTWPDTNSFPLKYFLRYRPLIREQWQHPVNMLYFFQFYYKQEGERERVRREEEGKGERGRGVEKRGEGDKERKEGEREEEVKERKKRKGETEKDERKKEVGEKIRKRREREKEERETEKRKQRNKKGKERERSLEEKELKEKKEEKRKREEKGEKKERWKMKEKEREKEERRKRQEERRSENGLKEREWREKLMKKREKGERKKKGRERRKEKKR</sequence>
<dbReference type="FunFam" id="2.60.40.10:FF:000564">
    <property type="entry name" value="Ciliary neurotrophic factor receptor subunit alpha"/>
    <property type="match status" value="1"/>
</dbReference>
<evidence type="ECO:0000313" key="8">
    <source>
        <dbReference type="Proteomes" id="UP001460270"/>
    </source>
</evidence>
<name>A0AAW0NKV2_9GOBI</name>
<comment type="caution">
    <text evidence="7">The sequence shown here is derived from an EMBL/GenBank/DDBJ whole genome shotgun (WGS) entry which is preliminary data.</text>
</comment>
<evidence type="ECO:0000256" key="1">
    <source>
        <dbReference type="ARBA" id="ARBA00010890"/>
    </source>
</evidence>
<dbReference type="Gene3D" id="2.60.40.10">
    <property type="entry name" value="Immunoglobulins"/>
    <property type="match status" value="2"/>
</dbReference>
<dbReference type="EMBL" id="JBBPFD010000015">
    <property type="protein sequence ID" value="KAK7896119.1"/>
    <property type="molecule type" value="Genomic_DNA"/>
</dbReference>